<dbReference type="OrthoDB" id="3827654at2"/>
<sequence length="307" mass="33576">MGLHRLTAITIGVPDPDATADYYRDFGLADLGGHRFGTVDGGEQLRLARTPQRRLLELGIGVHDRDDLARIASRLDKLTITHKLDQDRLTVEDPNSSLTVVVEVAAEISEEPAAAAATNGPGRLDRIDARADGIGRTAPVRPRKLGHVVIGSLDQEASQRFFAEGLGFKISDRVPGLAAFMRCSTDHHNVLVQQAPLNFLHHTAWEVDDVDEVGRGATAMLEADPERHVWGLGRHHIGSNFFWYLKDPAGNFSEYYSDLDCIVDDALWKPEVVEGAKGLYNWGPPPPPSFLAPEDLAALMTGSHSPE</sequence>
<evidence type="ECO:0000313" key="2">
    <source>
        <dbReference type="EMBL" id="AHH18572.1"/>
    </source>
</evidence>
<keyword evidence="2" id="KW-0560">Oxidoreductase</keyword>
<feature type="domain" description="VOC" evidence="1">
    <location>
        <begin position="144"/>
        <end position="258"/>
    </location>
</feature>
<dbReference type="SUPFAM" id="SSF54593">
    <property type="entry name" value="Glyoxalase/Bleomycin resistance protein/Dihydroxybiphenyl dioxygenase"/>
    <property type="match status" value="2"/>
</dbReference>
<dbReference type="Pfam" id="PF00903">
    <property type="entry name" value="Glyoxalase"/>
    <property type="match status" value="1"/>
</dbReference>
<dbReference type="RefSeq" id="WP_025350007.1">
    <property type="nucleotide sequence ID" value="NZ_CP006850.1"/>
</dbReference>
<dbReference type="PROSITE" id="PS51819">
    <property type="entry name" value="VOC"/>
    <property type="match status" value="1"/>
</dbReference>
<reference evidence="2 3" key="1">
    <citation type="journal article" date="2014" name="Appl. Environ. Microbiol.">
        <title>Insights into the Microbial Degradation of Rubber and Gutta-Percha by Analysis of the Complete Genome of Nocardia nova SH22a.</title>
        <authorList>
            <person name="Luo Q."/>
            <person name="Hiessl S."/>
            <person name="Poehlein A."/>
            <person name="Daniel R."/>
            <person name="Steinbuchel A."/>
        </authorList>
    </citation>
    <scope>NUCLEOTIDE SEQUENCE [LARGE SCALE GENOMIC DNA]</scope>
    <source>
        <strain evidence="2">SH22a</strain>
    </source>
</reference>
<dbReference type="InterPro" id="IPR037523">
    <property type="entry name" value="VOC_core"/>
</dbReference>
<protein>
    <submittedName>
        <fullName evidence="2">Glyoxalase/bleomycin resistance protein/dioxygenase superfamily protein</fullName>
    </submittedName>
</protein>
<dbReference type="EMBL" id="CP006850">
    <property type="protein sequence ID" value="AHH18572.1"/>
    <property type="molecule type" value="Genomic_DNA"/>
</dbReference>
<gene>
    <name evidence="2" type="ORF">NONO_c37880</name>
</gene>
<dbReference type="InterPro" id="IPR029068">
    <property type="entry name" value="Glyas_Bleomycin-R_OHBP_Dase"/>
</dbReference>
<dbReference type="KEGG" id="nno:NONO_c37880"/>
<accession>W5TH89</accession>
<name>W5TH89_9NOCA</name>
<dbReference type="HOGENOM" id="CLU_052361_3_1_11"/>
<dbReference type="Proteomes" id="UP000019150">
    <property type="component" value="Chromosome"/>
</dbReference>
<dbReference type="STRING" id="1415166.NONO_c37880"/>
<dbReference type="AlphaFoldDB" id="W5TH89"/>
<dbReference type="GO" id="GO:0051213">
    <property type="term" value="F:dioxygenase activity"/>
    <property type="evidence" value="ECO:0007669"/>
    <property type="project" value="UniProtKB-KW"/>
</dbReference>
<evidence type="ECO:0000313" key="3">
    <source>
        <dbReference type="Proteomes" id="UP000019150"/>
    </source>
</evidence>
<dbReference type="Gene3D" id="3.10.180.10">
    <property type="entry name" value="2,3-Dihydroxybiphenyl 1,2-Dioxygenase, domain 1"/>
    <property type="match status" value="2"/>
</dbReference>
<organism evidence="2 3">
    <name type="scientific">Nocardia nova SH22a</name>
    <dbReference type="NCBI Taxonomy" id="1415166"/>
    <lineage>
        <taxon>Bacteria</taxon>
        <taxon>Bacillati</taxon>
        <taxon>Actinomycetota</taxon>
        <taxon>Actinomycetes</taxon>
        <taxon>Mycobacteriales</taxon>
        <taxon>Nocardiaceae</taxon>
        <taxon>Nocardia</taxon>
    </lineage>
</organism>
<keyword evidence="3" id="KW-1185">Reference proteome</keyword>
<dbReference type="InterPro" id="IPR004360">
    <property type="entry name" value="Glyas_Fos-R_dOase_dom"/>
</dbReference>
<keyword evidence="2" id="KW-0223">Dioxygenase</keyword>
<dbReference type="eggNOG" id="COG0346">
    <property type="taxonomic scope" value="Bacteria"/>
</dbReference>
<proteinExistence type="predicted"/>
<dbReference type="PATRIC" id="fig|1415166.3.peg.3886"/>
<evidence type="ECO:0000259" key="1">
    <source>
        <dbReference type="PROSITE" id="PS51819"/>
    </source>
</evidence>